<feature type="transmembrane region" description="Helical" evidence="11">
    <location>
        <begin position="117"/>
        <end position="135"/>
    </location>
</feature>
<feature type="binding site" evidence="8">
    <location>
        <position position="125"/>
    </location>
    <ligand>
        <name>Na(+)</name>
        <dbReference type="ChEBI" id="CHEBI:29101"/>
        <label>1</label>
    </ligand>
</feature>
<gene>
    <name evidence="12" type="ORF">OTU49_014857</name>
</gene>
<feature type="transmembrane region" description="Helical" evidence="11">
    <location>
        <begin position="147"/>
        <end position="168"/>
    </location>
</feature>
<dbReference type="InterPro" id="IPR037272">
    <property type="entry name" value="SNS_sf"/>
</dbReference>
<evidence type="ECO:0000313" key="13">
    <source>
        <dbReference type="Proteomes" id="UP001445076"/>
    </source>
</evidence>
<dbReference type="PANTHER" id="PTHR11616:SF240">
    <property type="entry name" value="BLOATED TUBULES, ISOFORM B-RELATED"/>
    <property type="match status" value="1"/>
</dbReference>
<dbReference type="EMBL" id="JARKIK010000007">
    <property type="protein sequence ID" value="KAK8750485.1"/>
    <property type="molecule type" value="Genomic_DNA"/>
</dbReference>
<dbReference type="PROSITE" id="PS50267">
    <property type="entry name" value="NA_NEUROTRAN_SYMP_3"/>
    <property type="match status" value="1"/>
</dbReference>
<evidence type="ECO:0000256" key="4">
    <source>
        <dbReference type="ARBA" id="ARBA00022692"/>
    </source>
</evidence>
<keyword evidence="7 11" id="KW-0472">Membrane</keyword>
<feature type="disulfide bond" evidence="9">
    <location>
        <begin position="229"/>
        <end position="238"/>
    </location>
</feature>
<feature type="transmembrane region" description="Helical" evidence="11">
    <location>
        <begin position="189"/>
        <end position="214"/>
    </location>
</feature>
<sequence length="445" mass="49359">ACKITIRRTKMTGDAPVIATTTTTTVAETAGKAIATSFTTDITSTVTTTTTTTDSTTTVTTTTDNTPTVDATINSTFTVATAPANLSTAITITNEKMSMEEGHGGDDRVKWGSKLQFFCYCLSYAVGFGNVWRFPYLCYKNGGAAFLIPYTTMLLCVGLPIFFMELALGQYVSLGPGRLFPKMAPIFSGLGWGMVMLSLLTAIYFNVIIAWTFFYTVASFSSQLPWARCDNYFNSPECFTEEDASVCKNNSLYYYNRTCLDTHEYCSLASLSDYNDTHCYSPENHDVIREADGAVYRMSASEDFFRNRMLAVGGRHWEDMGGMRWELFGYLALSWVIVAACLAKGVKTTGKITYFTAFFPYVVLFILFIRAITLDGAYQGIQFYLLEPNISQLMEMEVWSDAAIQICFSLGICFGCLSTLASYNKFNNNCMRDAIVISFSNCLTS</sequence>
<proteinExistence type="inferred from homology"/>
<keyword evidence="9" id="KW-1015">Disulfide bond</keyword>
<keyword evidence="5 10" id="KW-0769">Symport</keyword>
<comment type="subcellular location">
    <subcellularLocation>
        <location evidence="1">Membrane</location>
        <topology evidence="1">Multi-pass membrane protein</topology>
    </subcellularLocation>
</comment>
<dbReference type="PANTHER" id="PTHR11616">
    <property type="entry name" value="SODIUM/CHLORIDE DEPENDENT TRANSPORTER"/>
    <property type="match status" value="1"/>
</dbReference>
<dbReference type="AlphaFoldDB" id="A0AAW0Y519"/>
<evidence type="ECO:0000256" key="5">
    <source>
        <dbReference type="ARBA" id="ARBA00022847"/>
    </source>
</evidence>
<feature type="binding site" evidence="8">
    <location>
        <position position="441"/>
    </location>
    <ligand>
        <name>Na(+)</name>
        <dbReference type="ChEBI" id="CHEBI:29101"/>
        <label>1</label>
    </ligand>
</feature>
<dbReference type="GO" id="GO:0005886">
    <property type="term" value="C:plasma membrane"/>
    <property type="evidence" value="ECO:0007669"/>
    <property type="project" value="TreeGrafter"/>
</dbReference>
<evidence type="ECO:0000256" key="8">
    <source>
        <dbReference type="PIRSR" id="PIRSR600175-1"/>
    </source>
</evidence>
<dbReference type="GO" id="GO:0015375">
    <property type="term" value="F:glycine:sodium symporter activity"/>
    <property type="evidence" value="ECO:0007669"/>
    <property type="project" value="TreeGrafter"/>
</dbReference>
<dbReference type="Pfam" id="PF00209">
    <property type="entry name" value="SNF"/>
    <property type="match status" value="2"/>
</dbReference>
<feature type="transmembrane region" description="Helical" evidence="11">
    <location>
        <begin position="398"/>
        <end position="423"/>
    </location>
</feature>
<evidence type="ECO:0000256" key="6">
    <source>
        <dbReference type="ARBA" id="ARBA00022989"/>
    </source>
</evidence>
<keyword evidence="8" id="KW-0915">Sodium</keyword>
<name>A0AAW0Y519_CHEQU</name>
<evidence type="ECO:0000256" key="7">
    <source>
        <dbReference type="ARBA" id="ARBA00023136"/>
    </source>
</evidence>
<feature type="binding site" evidence="8">
    <location>
        <position position="409"/>
    </location>
    <ligand>
        <name>Na(+)</name>
        <dbReference type="ChEBI" id="CHEBI:29101"/>
        <label>1</label>
    </ligand>
</feature>
<reference evidence="12 13" key="1">
    <citation type="journal article" date="2024" name="BMC Genomics">
        <title>Genome assembly of redclaw crayfish (Cherax quadricarinatus) provides insights into its immune adaptation and hypoxia tolerance.</title>
        <authorList>
            <person name="Liu Z."/>
            <person name="Zheng J."/>
            <person name="Li H."/>
            <person name="Fang K."/>
            <person name="Wang S."/>
            <person name="He J."/>
            <person name="Zhou D."/>
            <person name="Weng S."/>
            <person name="Chi M."/>
            <person name="Gu Z."/>
            <person name="He J."/>
            <person name="Li F."/>
            <person name="Wang M."/>
        </authorList>
    </citation>
    <scope>NUCLEOTIDE SEQUENCE [LARGE SCALE GENOMIC DNA]</scope>
    <source>
        <strain evidence="12">ZL_2023a</strain>
    </source>
</reference>
<evidence type="ECO:0000256" key="2">
    <source>
        <dbReference type="ARBA" id="ARBA00006459"/>
    </source>
</evidence>
<dbReference type="Proteomes" id="UP001445076">
    <property type="component" value="Unassembled WGS sequence"/>
</dbReference>
<feature type="binding site" evidence="8">
    <location>
        <position position="126"/>
    </location>
    <ligand>
        <name>Na(+)</name>
        <dbReference type="ChEBI" id="CHEBI:29101"/>
        <label>1</label>
    </ligand>
</feature>
<comment type="caution">
    <text evidence="12">The sequence shown here is derived from an EMBL/GenBank/DDBJ whole genome shotgun (WGS) entry which is preliminary data.</text>
</comment>
<feature type="binding site" evidence="8">
    <location>
        <position position="130"/>
    </location>
    <ligand>
        <name>Na(+)</name>
        <dbReference type="ChEBI" id="CHEBI:29101"/>
        <label>1</label>
    </ligand>
</feature>
<evidence type="ECO:0000256" key="9">
    <source>
        <dbReference type="PIRSR" id="PIRSR600175-2"/>
    </source>
</evidence>
<organism evidence="12 13">
    <name type="scientific">Cherax quadricarinatus</name>
    <name type="common">Australian red claw crayfish</name>
    <dbReference type="NCBI Taxonomy" id="27406"/>
    <lineage>
        <taxon>Eukaryota</taxon>
        <taxon>Metazoa</taxon>
        <taxon>Ecdysozoa</taxon>
        <taxon>Arthropoda</taxon>
        <taxon>Crustacea</taxon>
        <taxon>Multicrustacea</taxon>
        <taxon>Malacostraca</taxon>
        <taxon>Eumalacostraca</taxon>
        <taxon>Eucarida</taxon>
        <taxon>Decapoda</taxon>
        <taxon>Pleocyemata</taxon>
        <taxon>Astacidea</taxon>
        <taxon>Parastacoidea</taxon>
        <taxon>Parastacidae</taxon>
        <taxon>Cherax</taxon>
    </lineage>
</organism>
<feature type="transmembrane region" description="Helical" evidence="11">
    <location>
        <begin position="327"/>
        <end position="346"/>
    </location>
</feature>
<dbReference type="GO" id="GO:0046872">
    <property type="term" value="F:metal ion binding"/>
    <property type="evidence" value="ECO:0007669"/>
    <property type="project" value="UniProtKB-KW"/>
</dbReference>
<protein>
    <recommendedName>
        <fullName evidence="10">Transporter</fullName>
    </recommendedName>
</protein>
<evidence type="ECO:0000256" key="1">
    <source>
        <dbReference type="ARBA" id="ARBA00004141"/>
    </source>
</evidence>
<evidence type="ECO:0000256" key="11">
    <source>
        <dbReference type="SAM" id="Phobius"/>
    </source>
</evidence>
<keyword evidence="4 10" id="KW-0812">Transmembrane</keyword>
<dbReference type="PRINTS" id="PR00176">
    <property type="entry name" value="NANEUSMPORT"/>
</dbReference>
<dbReference type="SUPFAM" id="SSF161070">
    <property type="entry name" value="SNF-like"/>
    <property type="match status" value="1"/>
</dbReference>
<keyword evidence="6 11" id="KW-1133">Transmembrane helix</keyword>
<evidence type="ECO:0000256" key="3">
    <source>
        <dbReference type="ARBA" id="ARBA00022448"/>
    </source>
</evidence>
<dbReference type="InterPro" id="IPR000175">
    <property type="entry name" value="Na/ntran_symport"/>
</dbReference>
<evidence type="ECO:0000313" key="12">
    <source>
        <dbReference type="EMBL" id="KAK8750485.1"/>
    </source>
</evidence>
<dbReference type="PROSITE" id="PS00610">
    <property type="entry name" value="NA_NEUROTRAN_SYMP_1"/>
    <property type="match status" value="1"/>
</dbReference>
<feature type="transmembrane region" description="Helical" evidence="11">
    <location>
        <begin position="358"/>
        <end position="378"/>
    </location>
</feature>
<evidence type="ECO:0000256" key="10">
    <source>
        <dbReference type="RuleBase" id="RU003732"/>
    </source>
</evidence>
<keyword evidence="3 10" id="KW-0813">Transport</keyword>
<feature type="non-terminal residue" evidence="12">
    <location>
        <position position="445"/>
    </location>
</feature>
<accession>A0AAW0Y519</accession>
<feature type="non-terminal residue" evidence="12">
    <location>
        <position position="1"/>
    </location>
</feature>
<comment type="similarity">
    <text evidence="2 10">Belongs to the sodium:neurotransmitter symporter (SNF) (TC 2.A.22) family.</text>
</comment>
<keyword evidence="8" id="KW-0479">Metal-binding</keyword>
<keyword evidence="13" id="KW-1185">Reference proteome</keyword>